<protein>
    <submittedName>
        <fullName evidence="1">Uncharacterized protein</fullName>
    </submittedName>
</protein>
<evidence type="ECO:0000313" key="1">
    <source>
        <dbReference type="EMBL" id="GBP57290.1"/>
    </source>
</evidence>
<dbReference type="AlphaFoldDB" id="A0A4C1X2F5"/>
<sequence>MIETRRSQGKEGYLTAAPVTQQLNMNSLRFGIRKTYPHLLIESNYVLQTRIVSERKRARPSTRAPQQAVGRRRYSSKCTQVINPYGDVFTRPFGGKHLPYAASAPRDNVEYFGTILALYRLC</sequence>
<organism evidence="1 2">
    <name type="scientific">Eumeta variegata</name>
    <name type="common">Bagworm moth</name>
    <name type="synonym">Eumeta japonica</name>
    <dbReference type="NCBI Taxonomy" id="151549"/>
    <lineage>
        <taxon>Eukaryota</taxon>
        <taxon>Metazoa</taxon>
        <taxon>Ecdysozoa</taxon>
        <taxon>Arthropoda</taxon>
        <taxon>Hexapoda</taxon>
        <taxon>Insecta</taxon>
        <taxon>Pterygota</taxon>
        <taxon>Neoptera</taxon>
        <taxon>Endopterygota</taxon>
        <taxon>Lepidoptera</taxon>
        <taxon>Glossata</taxon>
        <taxon>Ditrysia</taxon>
        <taxon>Tineoidea</taxon>
        <taxon>Psychidae</taxon>
        <taxon>Oiketicinae</taxon>
        <taxon>Eumeta</taxon>
    </lineage>
</organism>
<gene>
    <name evidence="1" type="ORF">EVAR_44108_1</name>
</gene>
<proteinExistence type="predicted"/>
<evidence type="ECO:0000313" key="2">
    <source>
        <dbReference type="Proteomes" id="UP000299102"/>
    </source>
</evidence>
<dbReference type="Proteomes" id="UP000299102">
    <property type="component" value="Unassembled WGS sequence"/>
</dbReference>
<dbReference type="EMBL" id="BGZK01000712">
    <property type="protein sequence ID" value="GBP57290.1"/>
    <property type="molecule type" value="Genomic_DNA"/>
</dbReference>
<keyword evidence="2" id="KW-1185">Reference proteome</keyword>
<reference evidence="1 2" key="1">
    <citation type="journal article" date="2019" name="Commun. Biol.">
        <title>The bagworm genome reveals a unique fibroin gene that provides high tensile strength.</title>
        <authorList>
            <person name="Kono N."/>
            <person name="Nakamura H."/>
            <person name="Ohtoshi R."/>
            <person name="Tomita M."/>
            <person name="Numata K."/>
            <person name="Arakawa K."/>
        </authorList>
    </citation>
    <scope>NUCLEOTIDE SEQUENCE [LARGE SCALE GENOMIC DNA]</scope>
</reference>
<accession>A0A4C1X2F5</accession>
<name>A0A4C1X2F5_EUMVA</name>
<comment type="caution">
    <text evidence="1">The sequence shown here is derived from an EMBL/GenBank/DDBJ whole genome shotgun (WGS) entry which is preliminary data.</text>
</comment>